<dbReference type="InterPro" id="IPR036034">
    <property type="entry name" value="PDZ_sf"/>
</dbReference>
<dbReference type="SMART" id="SM00228">
    <property type="entry name" value="PDZ"/>
    <property type="match status" value="2"/>
</dbReference>
<dbReference type="InterPro" id="IPR001940">
    <property type="entry name" value="Peptidase_S1C"/>
</dbReference>
<keyword evidence="7" id="KW-0732">Signal</keyword>
<dbReference type="PRINTS" id="PR00834">
    <property type="entry name" value="PROTEASES2C"/>
</dbReference>
<evidence type="ECO:0000256" key="12">
    <source>
        <dbReference type="ARBA" id="ARBA00023016"/>
    </source>
</evidence>
<dbReference type="Gene3D" id="2.40.10.120">
    <property type="match status" value="1"/>
</dbReference>
<evidence type="ECO:0000256" key="3">
    <source>
        <dbReference type="ARBA" id="ARBA00010541"/>
    </source>
</evidence>
<evidence type="ECO:0000256" key="9">
    <source>
        <dbReference type="ARBA" id="ARBA00022764"/>
    </source>
</evidence>
<keyword evidence="10" id="KW-0378">Hydrolase</keyword>
<evidence type="ECO:0000313" key="15">
    <source>
        <dbReference type="EMBL" id="MCV2867972.1"/>
    </source>
</evidence>
<keyword evidence="16" id="KW-1185">Reference proteome</keyword>
<proteinExistence type="inferred from homology"/>
<evidence type="ECO:0000313" key="16">
    <source>
        <dbReference type="Proteomes" id="UP001652542"/>
    </source>
</evidence>
<evidence type="ECO:0000256" key="11">
    <source>
        <dbReference type="ARBA" id="ARBA00022825"/>
    </source>
</evidence>
<keyword evidence="11" id="KW-0720">Serine protease</keyword>
<dbReference type="SUPFAM" id="SSF50494">
    <property type="entry name" value="Trypsin-like serine proteases"/>
    <property type="match status" value="1"/>
</dbReference>
<evidence type="ECO:0000256" key="7">
    <source>
        <dbReference type="ARBA" id="ARBA00022729"/>
    </source>
</evidence>
<keyword evidence="8" id="KW-0677">Repeat</keyword>
<organism evidence="15 16">
    <name type="scientific">Albidovulum marisflavi</name>
    <dbReference type="NCBI Taxonomy" id="2984159"/>
    <lineage>
        <taxon>Bacteria</taxon>
        <taxon>Pseudomonadati</taxon>
        <taxon>Pseudomonadota</taxon>
        <taxon>Alphaproteobacteria</taxon>
        <taxon>Rhodobacterales</taxon>
        <taxon>Paracoccaceae</taxon>
        <taxon>Albidovulum</taxon>
    </lineage>
</organism>
<evidence type="ECO:0000256" key="8">
    <source>
        <dbReference type="ARBA" id="ARBA00022737"/>
    </source>
</evidence>
<dbReference type="Pfam" id="PF00595">
    <property type="entry name" value="PDZ"/>
    <property type="match status" value="1"/>
</dbReference>
<evidence type="ECO:0000256" key="4">
    <source>
        <dbReference type="ARBA" id="ARBA00013035"/>
    </source>
</evidence>
<dbReference type="NCBIfam" id="TIGR02037">
    <property type="entry name" value="degP_htrA_DO"/>
    <property type="match status" value="1"/>
</dbReference>
<dbReference type="SUPFAM" id="SSF50156">
    <property type="entry name" value="PDZ domain-like"/>
    <property type="match status" value="2"/>
</dbReference>
<evidence type="ECO:0000256" key="6">
    <source>
        <dbReference type="ARBA" id="ARBA00022670"/>
    </source>
</evidence>
<dbReference type="RefSeq" id="WP_263733597.1">
    <property type="nucleotide sequence ID" value="NZ_JAOWKY010000001.1"/>
</dbReference>
<comment type="catalytic activity">
    <reaction evidence="1">
        <text>Acts on substrates that are at least partially unfolded. The cleavage site P1 residue is normally between a pair of hydrophobic residues, such as Val-|-Val.</text>
        <dbReference type="EC" id="3.4.21.107"/>
    </reaction>
</comment>
<accession>A0ABT2ZA28</accession>
<sequence length="503" mass="51003">MIGKTVSSAGRKRVIAGLSTLAVVAALGAPLAPIPYVTGPATASVGDPLVSYADIVEANKPAVVTITTEMVRPVSQRDQGGPQGFPPEEFFRRFFGENIPGLPGGQGPAPQQPPQGRALGSGFIVSADGYVVTNNHVVDGATRITVALDDGREMPATLVGTDTKSDIAVLKVEASESLPTVRWGDSDALRVGDPVLAIGDPFGIGTTVTAGIVSARGRDLHSGPYDDFIQVDAAINHGNSGGPLVDDEGTVVGINTAIYSPNGGNVGVGFAIPAAHAQQVVAKIIEHGTIEHGFIGVTIQPVDDEIAAAIGLEQAAGALVASVQPDSPAKAAGVQVGDLVLKVNGIEIETPKDLSRAIADLSPGQDAALVVLRGGDQSELTVTVGKLDGDQIAAAPNQSGQGVAVADLGLSVKTLTPSDGEALGLPEGTKGAIVSSVEPGSEAADKDIREGDVILSVNQAPVTTADEVATAIDQAKAKHREAALLMIARGQARSFVAVPFHVG</sequence>
<reference evidence="15 16" key="1">
    <citation type="submission" date="2022-10" db="EMBL/GenBank/DDBJ databases">
        <title>Defluviimonas sp. nov., isolated from ocean surface water.</title>
        <authorList>
            <person name="He W."/>
            <person name="Wang L."/>
            <person name="Zhang D.-F."/>
        </authorList>
    </citation>
    <scope>NUCLEOTIDE SEQUENCE [LARGE SCALE GENOMIC DNA]</scope>
    <source>
        <strain evidence="15 16">WL0002</strain>
    </source>
</reference>
<gene>
    <name evidence="15" type="ORF">OEW28_04970</name>
</gene>
<dbReference type="CDD" id="cd10839">
    <property type="entry name" value="cpPDZ1_DegP-like"/>
    <property type="match status" value="1"/>
</dbReference>
<dbReference type="Gene3D" id="2.30.42.10">
    <property type="match status" value="2"/>
</dbReference>
<keyword evidence="6" id="KW-0645">Protease</keyword>
<dbReference type="Pfam" id="PF13180">
    <property type="entry name" value="PDZ_2"/>
    <property type="match status" value="1"/>
</dbReference>
<dbReference type="PANTHER" id="PTHR22939">
    <property type="entry name" value="SERINE PROTEASE FAMILY S1C HTRA-RELATED"/>
    <property type="match status" value="1"/>
</dbReference>
<keyword evidence="9" id="KW-0574">Periplasm</keyword>
<comment type="caution">
    <text evidence="15">The sequence shown here is derived from an EMBL/GenBank/DDBJ whole genome shotgun (WGS) entry which is preliminary data.</text>
</comment>
<protein>
    <recommendedName>
        <fullName evidence="5">Probable periplasmic serine endoprotease DegP-like</fullName>
        <ecNumber evidence="4">3.4.21.107</ecNumber>
    </recommendedName>
    <alternativeName>
        <fullName evidence="13">Protease Do</fullName>
    </alternativeName>
</protein>
<feature type="domain" description="PDZ" evidence="14">
    <location>
        <begin position="391"/>
        <end position="475"/>
    </location>
</feature>
<dbReference type="Proteomes" id="UP001652542">
    <property type="component" value="Unassembled WGS sequence"/>
</dbReference>
<comment type="similarity">
    <text evidence="3">Belongs to the peptidase S1C family.</text>
</comment>
<dbReference type="InterPro" id="IPR001478">
    <property type="entry name" value="PDZ"/>
</dbReference>
<comment type="subcellular location">
    <subcellularLocation>
        <location evidence="2">Periplasm</location>
    </subcellularLocation>
</comment>
<evidence type="ECO:0000256" key="2">
    <source>
        <dbReference type="ARBA" id="ARBA00004418"/>
    </source>
</evidence>
<evidence type="ECO:0000256" key="13">
    <source>
        <dbReference type="ARBA" id="ARBA00032850"/>
    </source>
</evidence>
<dbReference type="Pfam" id="PF13365">
    <property type="entry name" value="Trypsin_2"/>
    <property type="match status" value="1"/>
</dbReference>
<dbReference type="InterPro" id="IPR009003">
    <property type="entry name" value="Peptidase_S1_PA"/>
</dbReference>
<evidence type="ECO:0000256" key="10">
    <source>
        <dbReference type="ARBA" id="ARBA00022801"/>
    </source>
</evidence>
<keyword evidence="12" id="KW-0346">Stress response</keyword>
<feature type="domain" description="PDZ" evidence="14">
    <location>
        <begin position="284"/>
        <end position="349"/>
    </location>
</feature>
<dbReference type="EC" id="3.4.21.107" evidence="4"/>
<name>A0ABT2ZA28_9RHOB</name>
<dbReference type="PROSITE" id="PS50106">
    <property type="entry name" value="PDZ"/>
    <property type="match status" value="2"/>
</dbReference>
<dbReference type="InterPro" id="IPR011782">
    <property type="entry name" value="Pept_S1C_Do"/>
</dbReference>
<dbReference type="PANTHER" id="PTHR22939:SF130">
    <property type="entry name" value="PERIPLASMIC SERINE ENDOPROTEASE DEGP-LIKE-RELATED"/>
    <property type="match status" value="1"/>
</dbReference>
<evidence type="ECO:0000259" key="14">
    <source>
        <dbReference type="PROSITE" id="PS50106"/>
    </source>
</evidence>
<evidence type="ECO:0000256" key="1">
    <source>
        <dbReference type="ARBA" id="ARBA00001772"/>
    </source>
</evidence>
<dbReference type="EMBL" id="JAOWKY010000001">
    <property type="protein sequence ID" value="MCV2867972.1"/>
    <property type="molecule type" value="Genomic_DNA"/>
</dbReference>
<evidence type="ECO:0000256" key="5">
    <source>
        <dbReference type="ARBA" id="ARBA00013958"/>
    </source>
</evidence>